<accession>A0A9P6JTC5</accession>
<gene>
    <name evidence="2" type="ORF">CPB83DRAFT_86413</name>
</gene>
<dbReference type="Proteomes" id="UP000807306">
    <property type="component" value="Unassembled WGS sequence"/>
</dbReference>
<evidence type="ECO:0000313" key="2">
    <source>
        <dbReference type="EMBL" id="KAF9531783.1"/>
    </source>
</evidence>
<feature type="region of interest" description="Disordered" evidence="1">
    <location>
        <begin position="125"/>
        <end position="193"/>
    </location>
</feature>
<organism evidence="2 3">
    <name type="scientific">Crepidotus variabilis</name>
    <dbReference type="NCBI Taxonomy" id="179855"/>
    <lineage>
        <taxon>Eukaryota</taxon>
        <taxon>Fungi</taxon>
        <taxon>Dikarya</taxon>
        <taxon>Basidiomycota</taxon>
        <taxon>Agaricomycotina</taxon>
        <taxon>Agaricomycetes</taxon>
        <taxon>Agaricomycetidae</taxon>
        <taxon>Agaricales</taxon>
        <taxon>Agaricineae</taxon>
        <taxon>Crepidotaceae</taxon>
        <taxon>Crepidotus</taxon>
    </lineage>
</organism>
<dbReference type="AlphaFoldDB" id="A0A9P6JTC5"/>
<comment type="caution">
    <text evidence="2">The sequence shown here is derived from an EMBL/GenBank/DDBJ whole genome shotgun (WGS) entry which is preliminary data.</text>
</comment>
<proteinExistence type="predicted"/>
<dbReference type="EMBL" id="MU157834">
    <property type="protein sequence ID" value="KAF9531783.1"/>
    <property type="molecule type" value="Genomic_DNA"/>
</dbReference>
<feature type="compositionally biased region" description="Polar residues" evidence="1">
    <location>
        <begin position="168"/>
        <end position="177"/>
    </location>
</feature>
<name>A0A9P6JTC5_9AGAR</name>
<protein>
    <submittedName>
        <fullName evidence="2">Uncharacterized protein</fullName>
    </submittedName>
</protein>
<keyword evidence="3" id="KW-1185">Reference proteome</keyword>
<dbReference type="OrthoDB" id="2652955at2759"/>
<sequence>MEFSDYAMVGDIISLIPAGSADDIDPRYRPVLNLSGSVLRNDAKAFTFDLAPDQYVWMLRNWTGSRVNFPVRVFVRDSKRWGGKKPNPYPGSNVTLTGFLIGVTRNEQGAIEHFDVELEKVTYHGKGTATPANGSPGVNTPEKRKMKYTFDSTPTNKRRRFGLERNDSMASTSTTTGYAADSEATESNRASSP</sequence>
<evidence type="ECO:0000256" key="1">
    <source>
        <dbReference type="SAM" id="MobiDB-lite"/>
    </source>
</evidence>
<evidence type="ECO:0000313" key="3">
    <source>
        <dbReference type="Proteomes" id="UP000807306"/>
    </source>
</evidence>
<reference evidence="2" key="1">
    <citation type="submission" date="2020-11" db="EMBL/GenBank/DDBJ databases">
        <authorList>
            <consortium name="DOE Joint Genome Institute"/>
            <person name="Ahrendt S."/>
            <person name="Riley R."/>
            <person name="Andreopoulos W."/>
            <person name="Labutti K."/>
            <person name="Pangilinan J."/>
            <person name="Ruiz-Duenas F.J."/>
            <person name="Barrasa J.M."/>
            <person name="Sanchez-Garcia M."/>
            <person name="Camarero S."/>
            <person name="Miyauchi S."/>
            <person name="Serrano A."/>
            <person name="Linde D."/>
            <person name="Babiker R."/>
            <person name="Drula E."/>
            <person name="Ayuso-Fernandez I."/>
            <person name="Pacheco R."/>
            <person name="Padilla G."/>
            <person name="Ferreira P."/>
            <person name="Barriuso J."/>
            <person name="Kellner H."/>
            <person name="Castanera R."/>
            <person name="Alfaro M."/>
            <person name="Ramirez L."/>
            <person name="Pisabarro A.G."/>
            <person name="Kuo A."/>
            <person name="Tritt A."/>
            <person name="Lipzen A."/>
            <person name="He G."/>
            <person name="Yan M."/>
            <person name="Ng V."/>
            <person name="Cullen D."/>
            <person name="Martin F."/>
            <person name="Rosso M.-N."/>
            <person name="Henrissat B."/>
            <person name="Hibbett D."/>
            <person name="Martinez A.T."/>
            <person name="Grigoriev I.V."/>
        </authorList>
    </citation>
    <scope>NUCLEOTIDE SEQUENCE</scope>
    <source>
        <strain evidence="2">CBS 506.95</strain>
    </source>
</reference>